<dbReference type="AlphaFoldDB" id="A0A1G6N5K1"/>
<keyword evidence="2" id="KW-0255">Endonuclease</keyword>
<dbReference type="Proteomes" id="UP000198757">
    <property type="component" value="Unassembled WGS sequence"/>
</dbReference>
<dbReference type="InterPro" id="IPR008538">
    <property type="entry name" value="Uma2"/>
</dbReference>
<dbReference type="InterPro" id="IPR011335">
    <property type="entry name" value="Restrct_endonuc-II-like"/>
</dbReference>
<accession>A0A1G6N5K1</accession>
<sequence length="176" mass="19932">MAQKKYQPPPRTAMEVYEMLPEGTLAEVINNVLYMSPAPTFERQRILAALFTHLNVHISENDLGECVFSPVDVYLGHNNAVQPDIVFIAKENLSIVRDGKVKGPPDLVVEVLSGNKKHDLQLKKQLYEANGVKEYFIVNPADKEVISYYSDGRKFLLQESKKGKIRSKLLRKTVAF</sequence>
<dbReference type="Gene3D" id="3.90.1570.10">
    <property type="entry name" value="tt1808, chain A"/>
    <property type="match status" value="1"/>
</dbReference>
<keyword evidence="3" id="KW-1185">Reference proteome</keyword>
<dbReference type="RefSeq" id="WP_143019687.1">
    <property type="nucleotide sequence ID" value="NZ_FMZO01000003.1"/>
</dbReference>
<gene>
    <name evidence="2" type="ORF">SAMN04487894_103148</name>
</gene>
<protein>
    <submittedName>
        <fullName evidence="2">Putative restriction endonuclease</fullName>
    </submittedName>
</protein>
<dbReference type="OrthoDB" id="9808428at2"/>
<feature type="domain" description="Putative restriction endonuclease" evidence="1">
    <location>
        <begin position="18"/>
        <end position="159"/>
    </location>
</feature>
<keyword evidence="2" id="KW-0378">Hydrolase</keyword>
<dbReference type="PANTHER" id="PTHR34107">
    <property type="entry name" value="SLL0198 PROTEIN-RELATED"/>
    <property type="match status" value="1"/>
</dbReference>
<dbReference type="EMBL" id="FMZO01000003">
    <property type="protein sequence ID" value="SDC62687.1"/>
    <property type="molecule type" value="Genomic_DNA"/>
</dbReference>
<dbReference type="PANTHER" id="PTHR34107:SF4">
    <property type="entry name" value="SLL1222 PROTEIN"/>
    <property type="match status" value="1"/>
</dbReference>
<dbReference type="GO" id="GO:0004519">
    <property type="term" value="F:endonuclease activity"/>
    <property type="evidence" value="ECO:0007669"/>
    <property type="project" value="UniProtKB-KW"/>
</dbReference>
<dbReference type="STRING" id="1285928.SAMN04487894_103148"/>
<evidence type="ECO:0000313" key="2">
    <source>
        <dbReference type="EMBL" id="SDC62687.1"/>
    </source>
</evidence>
<dbReference type="CDD" id="cd06260">
    <property type="entry name" value="DUF820-like"/>
    <property type="match status" value="1"/>
</dbReference>
<reference evidence="3" key="1">
    <citation type="submission" date="2016-10" db="EMBL/GenBank/DDBJ databases">
        <authorList>
            <person name="Varghese N."/>
            <person name="Submissions S."/>
        </authorList>
    </citation>
    <scope>NUCLEOTIDE SEQUENCE [LARGE SCALE GENOMIC DNA]</scope>
    <source>
        <strain evidence="3">DSM 25811 / CCM 8410 / LMG 26954 / E90</strain>
    </source>
</reference>
<organism evidence="2 3">
    <name type="scientific">Niabella drilacis (strain DSM 25811 / CCM 8410 / CCUG 62505 / LMG 26954 / E90)</name>
    <dbReference type="NCBI Taxonomy" id="1285928"/>
    <lineage>
        <taxon>Bacteria</taxon>
        <taxon>Pseudomonadati</taxon>
        <taxon>Bacteroidota</taxon>
        <taxon>Chitinophagia</taxon>
        <taxon>Chitinophagales</taxon>
        <taxon>Chitinophagaceae</taxon>
        <taxon>Niabella</taxon>
    </lineage>
</organism>
<dbReference type="InterPro" id="IPR012296">
    <property type="entry name" value="Nuclease_put_TT1808"/>
</dbReference>
<dbReference type="Pfam" id="PF05685">
    <property type="entry name" value="Uma2"/>
    <property type="match status" value="1"/>
</dbReference>
<evidence type="ECO:0000313" key="3">
    <source>
        <dbReference type="Proteomes" id="UP000198757"/>
    </source>
</evidence>
<evidence type="ECO:0000259" key="1">
    <source>
        <dbReference type="Pfam" id="PF05685"/>
    </source>
</evidence>
<proteinExistence type="predicted"/>
<keyword evidence="2" id="KW-0540">Nuclease</keyword>
<dbReference type="SUPFAM" id="SSF52980">
    <property type="entry name" value="Restriction endonuclease-like"/>
    <property type="match status" value="1"/>
</dbReference>
<name>A0A1G6N5K1_NIADE</name>